<keyword evidence="2 3" id="KW-0040">ANK repeat</keyword>
<dbReference type="Proteomes" id="UP000005207">
    <property type="component" value="Linkage group LG23"/>
</dbReference>
<accession>A0A669EDS2</accession>
<feature type="compositionally biased region" description="Polar residues" evidence="4">
    <location>
        <begin position="1"/>
        <end position="16"/>
    </location>
</feature>
<name>A0A669EDS2_ORENI</name>
<dbReference type="SUPFAM" id="SSF48403">
    <property type="entry name" value="Ankyrin repeat"/>
    <property type="match status" value="1"/>
</dbReference>
<reference evidence="5" key="2">
    <citation type="submission" date="2025-08" db="UniProtKB">
        <authorList>
            <consortium name="Ensembl"/>
        </authorList>
    </citation>
    <scope>IDENTIFICATION</scope>
</reference>
<dbReference type="PROSITE" id="PS50088">
    <property type="entry name" value="ANK_REPEAT"/>
    <property type="match status" value="3"/>
</dbReference>
<evidence type="ECO:0000256" key="2">
    <source>
        <dbReference type="ARBA" id="ARBA00023043"/>
    </source>
</evidence>
<dbReference type="Ensembl" id="ENSONIT00000043920.1">
    <property type="protein sequence ID" value="ENSONIP00000069176.1"/>
    <property type="gene ID" value="ENSONIG00000043206.1"/>
</dbReference>
<evidence type="ECO:0000256" key="4">
    <source>
        <dbReference type="SAM" id="MobiDB-lite"/>
    </source>
</evidence>
<sequence length="381" mass="42324">MSPKYETSPTGVNHHQLSPPAPVSQNTTALFPTAAPENAPMKQEFLINQQMQYGFEYPPLQEQRTPSPEARMTLFEWQIQQEARKVEGMSLEQLSMQDSDGDTFLHIAVAKGLRALAYVLSAKMAGSGFLDIKEHNGQSPLQIAVATNQYLIVQDLMAHGAQVNTRDSWGRAPLHVCAEKGHYLTLQSIWKALKGNRELIDVEVFSYDGLTALHLAVLSHNTVVKDLRNLQNPCIFMTTELGQRKRMYLECIKILLNMGASCGTKDQKSGRTSLHMACEEANVELLRIFLDQPTMLSIVNVKVCLFHDKQYIYGGFGNTALHIVSSLANHNTQAEAVKLLMRKGADPGVRNLENELPSQLVPEGPAGEKVRQILKGKHVNA</sequence>
<dbReference type="GO" id="GO:0010468">
    <property type="term" value="P:regulation of gene expression"/>
    <property type="evidence" value="ECO:0007669"/>
    <property type="project" value="TreeGrafter"/>
</dbReference>
<organism evidence="5 6">
    <name type="scientific">Oreochromis niloticus</name>
    <name type="common">Nile tilapia</name>
    <name type="synonym">Tilapia nilotica</name>
    <dbReference type="NCBI Taxonomy" id="8128"/>
    <lineage>
        <taxon>Eukaryota</taxon>
        <taxon>Metazoa</taxon>
        <taxon>Chordata</taxon>
        <taxon>Craniata</taxon>
        <taxon>Vertebrata</taxon>
        <taxon>Euteleostomi</taxon>
        <taxon>Actinopterygii</taxon>
        <taxon>Neopterygii</taxon>
        <taxon>Teleostei</taxon>
        <taxon>Neoteleostei</taxon>
        <taxon>Acanthomorphata</taxon>
        <taxon>Ovalentaria</taxon>
        <taxon>Cichlomorphae</taxon>
        <taxon>Cichliformes</taxon>
        <taxon>Cichlidae</taxon>
        <taxon>African cichlids</taxon>
        <taxon>Pseudocrenilabrinae</taxon>
        <taxon>Oreochromini</taxon>
        <taxon>Oreochromis</taxon>
    </lineage>
</organism>
<protein>
    <submittedName>
        <fullName evidence="5">Nuclear factor of kappa light polypeptide gene enhancer in B-cells inhibitor, zeta</fullName>
    </submittedName>
</protein>
<evidence type="ECO:0000256" key="3">
    <source>
        <dbReference type="PROSITE-ProRule" id="PRU00023"/>
    </source>
</evidence>
<dbReference type="FunFam" id="1.25.40.20:FF:000097">
    <property type="entry name" value="NF-kappa-B inhibitor zeta isoform X1"/>
    <property type="match status" value="1"/>
</dbReference>
<gene>
    <name evidence="5" type="primary">nfkbiz</name>
</gene>
<keyword evidence="1" id="KW-0677">Repeat</keyword>
<dbReference type="PRINTS" id="PR01415">
    <property type="entry name" value="ANKYRIN"/>
</dbReference>
<dbReference type="Pfam" id="PF12796">
    <property type="entry name" value="Ank_2"/>
    <property type="match status" value="2"/>
</dbReference>
<dbReference type="PANTHER" id="PTHR24124:SF5">
    <property type="entry name" value="NF-KAPPA-B INHIBITOR ZETA"/>
    <property type="match status" value="1"/>
</dbReference>
<dbReference type="PANTHER" id="PTHR24124">
    <property type="entry name" value="ANKYRIN REPEAT FAMILY A"/>
    <property type="match status" value="1"/>
</dbReference>
<dbReference type="GeneTree" id="ENSGT00940000153695"/>
<evidence type="ECO:0000313" key="6">
    <source>
        <dbReference type="Proteomes" id="UP000005207"/>
    </source>
</evidence>
<reference evidence="5" key="3">
    <citation type="submission" date="2025-09" db="UniProtKB">
        <authorList>
            <consortium name="Ensembl"/>
        </authorList>
    </citation>
    <scope>IDENTIFICATION</scope>
</reference>
<evidence type="ECO:0000256" key="1">
    <source>
        <dbReference type="ARBA" id="ARBA00022737"/>
    </source>
</evidence>
<evidence type="ECO:0000313" key="5">
    <source>
        <dbReference type="Ensembl" id="ENSONIP00000069176.1"/>
    </source>
</evidence>
<dbReference type="InterPro" id="IPR036770">
    <property type="entry name" value="Ankyrin_rpt-contain_sf"/>
</dbReference>
<dbReference type="GO" id="GO:0005634">
    <property type="term" value="C:nucleus"/>
    <property type="evidence" value="ECO:0007669"/>
    <property type="project" value="TreeGrafter"/>
</dbReference>
<feature type="repeat" description="ANK" evidence="3">
    <location>
        <begin position="316"/>
        <end position="352"/>
    </location>
</feature>
<dbReference type="Gene3D" id="1.25.40.20">
    <property type="entry name" value="Ankyrin repeat-containing domain"/>
    <property type="match status" value="1"/>
</dbReference>
<dbReference type="PROSITE" id="PS50297">
    <property type="entry name" value="ANK_REP_REGION"/>
    <property type="match status" value="3"/>
</dbReference>
<proteinExistence type="predicted"/>
<feature type="repeat" description="ANK" evidence="3">
    <location>
        <begin position="269"/>
        <end position="301"/>
    </location>
</feature>
<dbReference type="AlphaFoldDB" id="A0A669EDS2"/>
<dbReference type="OMA" id="HMACEEA"/>
<keyword evidence="6" id="KW-1185">Reference proteome</keyword>
<feature type="repeat" description="ANK" evidence="3">
    <location>
        <begin position="136"/>
        <end position="168"/>
    </location>
</feature>
<reference evidence="6" key="1">
    <citation type="submission" date="2012-01" db="EMBL/GenBank/DDBJ databases">
        <title>The Genome Sequence of Oreochromis niloticus (Nile Tilapia).</title>
        <authorList>
            <consortium name="Broad Institute Genome Assembly Team"/>
            <consortium name="Broad Institute Sequencing Platform"/>
            <person name="Di Palma F."/>
            <person name="Johnson J."/>
            <person name="Lander E.S."/>
            <person name="Lindblad-Toh K."/>
        </authorList>
    </citation>
    <scope>NUCLEOTIDE SEQUENCE [LARGE SCALE GENOMIC DNA]</scope>
</reference>
<dbReference type="InterPro" id="IPR002110">
    <property type="entry name" value="Ankyrin_rpt"/>
</dbReference>
<dbReference type="SMART" id="SM00248">
    <property type="entry name" value="ANK"/>
    <property type="match status" value="6"/>
</dbReference>
<dbReference type="InParanoid" id="A0A669EDS2"/>
<feature type="region of interest" description="Disordered" evidence="4">
    <location>
        <begin position="1"/>
        <end position="27"/>
    </location>
</feature>